<evidence type="ECO:0000256" key="2">
    <source>
        <dbReference type="ARBA" id="ARBA00022692"/>
    </source>
</evidence>
<protein>
    <recommendedName>
        <fullName evidence="8">FAR-17a/AIG1-like protein</fullName>
    </recommendedName>
</protein>
<comment type="subcellular location">
    <subcellularLocation>
        <location evidence="1">Endomembrane system</location>
        <topology evidence="1">Multi-pass membrane protein</topology>
    </subcellularLocation>
</comment>
<reference evidence="6 7" key="1">
    <citation type="submission" date="2019-09" db="EMBL/GenBank/DDBJ databases">
        <title>Draft genome of the ectomycorrhizal ascomycete Sphaerosporella brunnea.</title>
        <authorList>
            <consortium name="DOE Joint Genome Institute"/>
            <person name="Benucci G.M."/>
            <person name="Marozzi G."/>
            <person name="Antonielli L."/>
            <person name="Sanchez S."/>
            <person name="Marco P."/>
            <person name="Wang X."/>
            <person name="Falini L.B."/>
            <person name="Barry K."/>
            <person name="Haridas S."/>
            <person name="Lipzen A."/>
            <person name="Labutti K."/>
            <person name="Grigoriev I.V."/>
            <person name="Murat C."/>
            <person name="Martin F."/>
            <person name="Albertini E."/>
            <person name="Donnini D."/>
            <person name="Bonito G."/>
        </authorList>
    </citation>
    <scope>NUCLEOTIDE SEQUENCE [LARGE SCALE GENOMIC DNA]</scope>
    <source>
        <strain evidence="6 7">Sb_GMNB300</strain>
    </source>
</reference>
<name>A0A5J5ECX9_9PEZI</name>
<evidence type="ECO:0000313" key="6">
    <source>
        <dbReference type="EMBL" id="KAA8892927.1"/>
    </source>
</evidence>
<keyword evidence="3 5" id="KW-1133">Transmembrane helix</keyword>
<dbReference type="PANTHER" id="PTHR12242">
    <property type="entry name" value="OS02G0130600 PROTEIN-RELATED"/>
    <property type="match status" value="1"/>
</dbReference>
<evidence type="ECO:0000256" key="3">
    <source>
        <dbReference type="ARBA" id="ARBA00022989"/>
    </source>
</evidence>
<dbReference type="GO" id="GO:0012505">
    <property type="term" value="C:endomembrane system"/>
    <property type="evidence" value="ECO:0007669"/>
    <property type="project" value="UniProtKB-SubCell"/>
</dbReference>
<proteinExistence type="predicted"/>
<keyword evidence="4 5" id="KW-0472">Membrane</keyword>
<dbReference type="OrthoDB" id="419711at2759"/>
<evidence type="ECO:0000256" key="5">
    <source>
        <dbReference type="SAM" id="Phobius"/>
    </source>
</evidence>
<accession>A0A5J5ECX9</accession>
<organism evidence="6 7">
    <name type="scientific">Sphaerosporella brunnea</name>
    <dbReference type="NCBI Taxonomy" id="1250544"/>
    <lineage>
        <taxon>Eukaryota</taxon>
        <taxon>Fungi</taxon>
        <taxon>Dikarya</taxon>
        <taxon>Ascomycota</taxon>
        <taxon>Pezizomycotina</taxon>
        <taxon>Pezizomycetes</taxon>
        <taxon>Pezizales</taxon>
        <taxon>Pyronemataceae</taxon>
        <taxon>Sphaerosporella</taxon>
    </lineage>
</organism>
<dbReference type="PANTHER" id="PTHR12242:SF1">
    <property type="entry name" value="MYND-TYPE DOMAIN-CONTAINING PROTEIN"/>
    <property type="match status" value="1"/>
</dbReference>
<dbReference type="EMBL" id="VXIS01000544">
    <property type="protein sequence ID" value="KAA8892927.1"/>
    <property type="molecule type" value="Genomic_DNA"/>
</dbReference>
<dbReference type="InterPro" id="IPR006838">
    <property type="entry name" value="ADTRP_AIG1"/>
</dbReference>
<feature type="transmembrane region" description="Helical" evidence="5">
    <location>
        <begin position="176"/>
        <end position="197"/>
    </location>
</feature>
<dbReference type="Proteomes" id="UP000326924">
    <property type="component" value="Unassembled WGS sequence"/>
</dbReference>
<evidence type="ECO:0008006" key="8">
    <source>
        <dbReference type="Google" id="ProtNLM"/>
    </source>
</evidence>
<evidence type="ECO:0000256" key="4">
    <source>
        <dbReference type="ARBA" id="ARBA00023136"/>
    </source>
</evidence>
<gene>
    <name evidence="6" type="ORF">FN846DRAFT_595758</name>
</gene>
<dbReference type="AlphaFoldDB" id="A0A5J5ECX9"/>
<dbReference type="Pfam" id="PF04750">
    <property type="entry name" value="Far-17a_AIG1"/>
    <property type="match status" value="1"/>
</dbReference>
<comment type="caution">
    <text evidence="6">The sequence shown here is derived from an EMBL/GenBank/DDBJ whole genome shotgun (WGS) entry which is preliminary data.</text>
</comment>
<feature type="transmembrane region" description="Helical" evidence="5">
    <location>
        <begin position="71"/>
        <end position="91"/>
    </location>
</feature>
<feature type="transmembrane region" description="Helical" evidence="5">
    <location>
        <begin position="217"/>
        <end position="241"/>
    </location>
</feature>
<evidence type="ECO:0000256" key="1">
    <source>
        <dbReference type="ARBA" id="ARBA00004127"/>
    </source>
</evidence>
<evidence type="ECO:0000313" key="7">
    <source>
        <dbReference type="Proteomes" id="UP000326924"/>
    </source>
</evidence>
<dbReference type="GO" id="GO:0016020">
    <property type="term" value="C:membrane"/>
    <property type="evidence" value="ECO:0007669"/>
    <property type="project" value="InterPro"/>
</dbReference>
<keyword evidence="7" id="KW-1185">Reference proteome</keyword>
<feature type="transmembrane region" description="Helical" evidence="5">
    <location>
        <begin position="111"/>
        <end position="130"/>
    </location>
</feature>
<keyword evidence="2 5" id="KW-0812">Transmembrane</keyword>
<dbReference type="InParanoid" id="A0A5J5ECX9"/>
<feature type="transmembrane region" description="Helical" evidence="5">
    <location>
        <begin position="142"/>
        <end position="164"/>
    </location>
</feature>
<sequence>MSKFFKLFNVSTPFDGTNRFQTSYLFAPMVLAIIRLTISTYIFTTLVYRLVRAGIWSPADVRSHWSYFTNLTYWGQGFYFMFAGFHTFVYARKGIAPLQKWPRILQLLHGVLYTTVCTYALVVTIVYWALIAPDSAPGDGPFASVFSTWSNISVHAMNTGFALFEIFFTRTERPPWIHMCFTVVFLAMYLGLAYVTYATQGFYTYNFLNPGNGVGSLVEYIFGIFAASLIIFVVVWLLIWFREWVAARLSLEGKLAQSHVGYTAGRRDKEELPEA</sequence>
<feature type="transmembrane region" description="Helical" evidence="5">
    <location>
        <begin position="24"/>
        <end position="51"/>
    </location>
</feature>